<gene>
    <name evidence="2" type="ORF">C900_00744</name>
</gene>
<organism evidence="2 3">
    <name type="scientific">Fulvivirga imtechensis AK7</name>
    <dbReference type="NCBI Taxonomy" id="1237149"/>
    <lineage>
        <taxon>Bacteria</taxon>
        <taxon>Pseudomonadati</taxon>
        <taxon>Bacteroidota</taxon>
        <taxon>Cytophagia</taxon>
        <taxon>Cytophagales</taxon>
        <taxon>Fulvivirgaceae</taxon>
        <taxon>Fulvivirga</taxon>
    </lineage>
</organism>
<reference evidence="2 3" key="1">
    <citation type="submission" date="2012-12" db="EMBL/GenBank/DDBJ databases">
        <title>Genome assembly of Fulvivirga imtechensis AK7.</title>
        <authorList>
            <person name="Nupur N."/>
            <person name="Khatri I."/>
            <person name="Kumar R."/>
            <person name="Subramanian S."/>
            <person name="Pinnaka A."/>
        </authorList>
    </citation>
    <scope>NUCLEOTIDE SEQUENCE [LARGE SCALE GENOMIC DNA]</scope>
    <source>
        <strain evidence="2 3">AK7</strain>
    </source>
</reference>
<evidence type="ECO:0000313" key="2">
    <source>
        <dbReference type="EMBL" id="ELR72783.1"/>
    </source>
</evidence>
<feature type="transmembrane region" description="Helical" evidence="1">
    <location>
        <begin position="21"/>
        <end position="38"/>
    </location>
</feature>
<comment type="caution">
    <text evidence="2">The sequence shown here is derived from an EMBL/GenBank/DDBJ whole genome shotgun (WGS) entry which is preliminary data.</text>
</comment>
<name>L8JX83_9BACT</name>
<dbReference type="AlphaFoldDB" id="L8JX83"/>
<dbReference type="Proteomes" id="UP000011135">
    <property type="component" value="Unassembled WGS sequence"/>
</dbReference>
<sequence>MSQRKFKLVYKSIYVRKKQDWIFLWIINSPFLLKYWPWTINADAM</sequence>
<keyword evidence="1" id="KW-0812">Transmembrane</keyword>
<accession>L8JX83</accession>
<keyword evidence="1" id="KW-1133">Transmembrane helix</keyword>
<dbReference type="EMBL" id="AMZN01000014">
    <property type="protein sequence ID" value="ELR72783.1"/>
    <property type="molecule type" value="Genomic_DNA"/>
</dbReference>
<evidence type="ECO:0000256" key="1">
    <source>
        <dbReference type="SAM" id="Phobius"/>
    </source>
</evidence>
<evidence type="ECO:0000313" key="3">
    <source>
        <dbReference type="Proteomes" id="UP000011135"/>
    </source>
</evidence>
<protein>
    <submittedName>
        <fullName evidence="2">Uncharacterized protein</fullName>
    </submittedName>
</protein>
<keyword evidence="3" id="KW-1185">Reference proteome</keyword>
<keyword evidence="1" id="KW-0472">Membrane</keyword>
<proteinExistence type="predicted"/>